<name>A0A3M7T8I4_BRAPC</name>
<reference evidence="1 2" key="1">
    <citation type="journal article" date="2018" name="Sci. Rep.">
        <title>Genomic signatures of local adaptation to the degree of environmental predictability in rotifers.</title>
        <authorList>
            <person name="Franch-Gras L."/>
            <person name="Hahn C."/>
            <person name="Garcia-Roger E.M."/>
            <person name="Carmona M.J."/>
            <person name="Serra M."/>
            <person name="Gomez A."/>
        </authorList>
    </citation>
    <scope>NUCLEOTIDE SEQUENCE [LARGE SCALE GENOMIC DNA]</scope>
    <source>
        <strain evidence="1">HYR1</strain>
    </source>
</reference>
<keyword evidence="2" id="KW-1185">Reference proteome</keyword>
<dbReference type="AlphaFoldDB" id="A0A3M7T8I4"/>
<dbReference type="Proteomes" id="UP000276133">
    <property type="component" value="Unassembled WGS sequence"/>
</dbReference>
<evidence type="ECO:0000313" key="2">
    <source>
        <dbReference type="Proteomes" id="UP000276133"/>
    </source>
</evidence>
<evidence type="ECO:0000313" key="1">
    <source>
        <dbReference type="EMBL" id="RNA44265.1"/>
    </source>
</evidence>
<protein>
    <submittedName>
        <fullName evidence="1">Uncharacterized protein</fullName>
    </submittedName>
</protein>
<proteinExistence type="predicted"/>
<organism evidence="1 2">
    <name type="scientific">Brachionus plicatilis</name>
    <name type="common">Marine rotifer</name>
    <name type="synonym">Brachionus muelleri</name>
    <dbReference type="NCBI Taxonomy" id="10195"/>
    <lineage>
        <taxon>Eukaryota</taxon>
        <taxon>Metazoa</taxon>
        <taxon>Spiralia</taxon>
        <taxon>Gnathifera</taxon>
        <taxon>Rotifera</taxon>
        <taxon>Eurotatoria</taxon>
        <taxon>Monogononta</taxon>
        <taxon>Pseudotrocha</taxon>
        <taxon>Ploima</taxon>
        <taxon>Brachionidae</taxon>
        <taxon>Brachionus</taxon>
    </lineage>
</organism>
<sequence>MVPFEQERVVEYELLEDPSRRVQRADVVAKLERGRCHCDHTQKQIQIPFLQDNKNFTFPKNGTQKVTSFDLALELPHNSSLLSLSYYAALGYLLNKYCEPSNVLTVISL</sequence>
<dbReference type="EMBL" id="REGN01000126">
    <property type="protein sequence ID" value="RNA44265.1"/>
    <property type="molecule type" value="Genomic_DNA"/>
</dbReference>
<gene>
    <name evidence="1" type="ORF">BpHYR1_010542</name>
</gene>
<comment type="caution">
    <text evidence="1">The sequence shown here is derived from an EMBL/GenBank/DDBJ whole genome shotgun (WGS) entry which is preliminary data.</text>
</comment>
<accession>A0A3M7T8I4</accession>